<dbReference type="SUPFAM" id="SSF52540">
    <property type="entry name" value="P-loop containing nucleoside triphosphate hydrolases"/>
    <property type="match status" value="1"/>
</dbReference>
<keyword evidence="3" id="KW-0067">ATP-binding</keyword>
<protein>
    <recommendedName>
        <fullName evidence="5">DNA mismatch repair proteins mutS family domain-containing protein</fullName>
    </recommendedName>
</protein>
<evidence type="ECO:0000259" key="5">
    <source>
        <dbReference type="PROSITE" id="PS00486"/>
    </source>
</evidence>
<evidence type="ECO:0000256" key="3">
    <source>
        <dbReference type="ARBA" id="ARBA00022840"/>
    </source>
</evidence>
<dbReference type="InterPro" id="IPR011184">
    <property type="entry name" value="DNA_mismatch_repair_Msh2"/>
</dbReference>
<dbReference type="Gene3D" id="1.10.1420.10">
    <property type="match status" value="1"/>
</dbReference>
<dbReference type="GO" id="GO:0005634">
    <property type="term" value="C:nucleus"/>
    <property type="evidence" value="ECO:0007669"/>
    <property type="project" value="TreeGrafter"/>
</dbReference>
<evidence type="ECO:0000256" key="4">
    <source>
        <dbReference type="ARBA" id="ARBA00023125"/>
    </source>
</evidence>
<dbReference type="GO" id="GO:0030983">
    <property type="term" value="F:mismatched DNA binding"/>
    <property type="evidence" value="ECO:0007669"/>
    <property type="project" value="InterPro"/>
</dbReference>
<accession>A0A2J7PJ84</accession>
<dbReference type="SUPFAM" id="SSF48334">
    <property type="entry name" value="DNA repair protein MutS, domain III"/>
    <property type="match status" value="1"/>
</dbReference>
<feature type="non-terminal residue" evidence="6">
    <location>
        <position position="586"/>
    </location>
</feature>
<dbReference type="OrthoDB" id="29596at2759"/>
<dbReference type="PANTHER" id="PTHR11361">
    <property type="entry name" value="DNA MISMATCH REPAIR PROTEIN MUTS FAMILY MEMBER"/>
    <property type="match status" value="1"/>
</dbReference>
<dbReference type="InterPro" id="IPR027417">
    <property type="entry name" value="P-loop_NTPase"/>
</dbReference>
<gene>
    <name evidence="6" type="ORF">B7P43_G10502</name>
</gene>
<dbReference type="PROSITE" id="PS00486">
    <property type="entry name" value="DNA_MISMATCH_REPAIR_2"/>
    <property type="match status" value="1"/>
</dbReference>
<dbReference type="SMART" id="SM00533">
    <property type="entry name" value="MUTSd"/>
    <property type="match status" value="1"/>
</dbReference>
<dbReference type="Gene3D" id="3.40.50.300">
    <property type="entry name" value="P-loop containing nucleotide triphosphate hydrolases"/>
    <property type="match status" value="1"/>
</dbReference>
<comment type="caution">
    <text evidence="6">The sequence shown here is derived from an EMBL/GenBank/DDBJ whole genome shotgun (WGS) entry which is preliminary data.</text>
</comment>
<dbReference type="SMART" id="SM00534">
    <property type="entry name" value="MUTSac"/>
    <property type="match status" value="1"/>
</dbReference>
<dbReference type="InterPro" id="IPR007696">
    <property type="entry name" value="DNA_mismatch_repair_MutS_core"/>
</dbReference>
<dbReference type="Pfam" id="PF00488">
    <property type="entry name" value="MutS_V"/>
    <property type="match status" value="1"/>
</dbReference>
<proteinExistence type="inferred from homology"/>
<name>A0A2J7PJ84_9NEOP</name>
<dbReference type="GO" id="GO:0140664">
    <property type="term" value="F:ATP-dependent DNA damage sensor activity"/>
    <property type="evidence" value="ECO:0007669"/>
    <property type="project" value="InterPro"/>
</dbReference>
<dbReference type="InterPro" id="IPR036187">
    <property type="entry name" value="DNA_mismatch_repair_MutS_sf"/>
</dbReference>
<dbReference type="GO" id="GO:0051026">
    <property type="term" value="P:chiasma assembly"/>
    <property type="evidence" value="ECO:0007669"/>
    <property type="project" value="TreeGrafter"/>
</dbReference>
<dbReference type="STRING" id="105785.A0A2J7PJ84"/>
<dbReference type="GO" id="GO:0005524">
    <property type="term" value="F:ATP binding"/>
    <property type="evidence" value="ECO:0007669"/>
    <property type="project" value="UniProtKB-KW"/>
</dbReference>
<comment type="similarity">
    <text evidence="1">Belongs to the DNA mismatch repair MutS family.</text>
</comment>
<dbReference type="AlphaFoldDB" id="A0A2J7PJ84"/>
<evidence type="ECO:0000256" key="2">
    <source>
        <dbReference type="ARBA" id="ARBA00022741"/>
    </source>
</evidence>
<keyword evidence="2" id="KW-0547">Nucleotide-binding</keyword>
<organism evidence="6 7">
    <name type="scientific">Cryptotermes secundus</name>
    <dbReference type="NCBI Taxonomy" id="105785"/>
    <lineage>
        <taxon>Eukaryota</taxon>
        <taxon>Metazoa</taxon>
        <taxon>Ecdysozoa</taxon>
        <taxon>Arthropoda</taxon>
        <taxon>Hexapoda</taxon>
        <taxon>Insecta</taxon>
        <taxon>Pterygota</taxon>
        <taxon>Neoptera</taxon>
        <taxon>Polyneoptera</taxon>
        <taxon>Dictyoptera</taxon>
        <taxon>Blattodea</taxon>
        <taxon>Blattoidea</taxon>
        <taxon>Termitoidae</taxon>
        <taxon>Kalotermitidae</taxon>
        <taxon>Cryptotermitinae</taxon>
        <taxon>Cryptotermes</taxon>
    </lineage>
</organism>
<dbReference type="PIRSF" id="PIRSF005813">
    <property type="entry name" value="MSH2"/>
    <property type="match status" value="1"/>
</dbReference>
<feature type="domain" description="DNA mismatch repair proteins mutS family" evidence="5">
    <location>
        <begin position="501"/>
        <end position="517"/>
    </location>
</feature>
<evidence type="ECO:0000256" key="1">
    <source>
        <dbReference type="ARBA" id="ARBA00006271"/>
    </source>
</evidence>
<keyword evidence="4" id="KW-0238">DNA-binding</keyword>
<evidence type="ECO:0000313" key="6">
    <source>
        <dbReference type="EMBL" id="PNF16373.1"/>
    </source>
</evidence>
<dbReference type="GO" id="GO:0006298">
    <property type="term" value="P:mismatch repair"/>
    <property type="evidence" value="ECO:0007669"/>
    <property type="project" value="InterPro"/>
</dbReference>
<dbReference type="EMBL" id="NEVH01024950">
    <property type="protein sequence ID" value="PNF16373.1"/>
    <property type="molecule type" value="Genomic_DNA"/>
</dbReference>
<evidence type="ECO:0000313" key="7">
    <source>
        <dbReference type="Proteomes" id="UP000235965"/>
    </source>
</evidence>
<dbReference type="PANTHER" id="PTHR11361:SF20">
    <property type="entry name" value="MUTS PROTEIN HOMOLOG 5"/>
    <property type="match status" value="1"/>
</dbReference>
<reference evidence="6 7" key="1">
    <citation type="submission" date="2017-12" db="EMBL/GenBank/DDBJ databases">
        <title>Hemimetabolous genomes reveal molecular basis of termite eusociality.</title>
        <authorList>
            <person name="Harrison M.C."/>
            <person name="Jongepier E."/>
            <person name="Robertson H.M."/>
            <person name="Arning N."/>
            <person name="Bitard-Feildel T."/>
            <person name="Chao H."/>
            <person name="Childers C.P."/>
            <person name="Dinh H."/>
            <person name="Doddapaneni H."/>
            <person name="Dugan S."/>
            <person name="Gowin J."/>
            <person name="Greiner C."/>
            <person name="Han Y."/>
            <person name="Hu H."/>
            <person name="Hughes D.S.T."/>
            <person name="Huylmans A.-K."/>
            <person name="Kemena C."/>
            <person name="Kremer L.P.M."/>
            <person name="Lee S.L."/>
            <person name="Lopez-Ezquerra A."/>
            <person name="Mallet L."/>
            <person name="Monroy-Kuhn J.M."/>
            <person name="Moser A."/>
            <person name="Murali S.C."/>
            <person name="Muzny D.M."/>
            <person name="Otani S."/>
            <person name="Piulachs M.-D."/>
            <person name="Poelchau M."/>
            <person name="Qu J."/>
            <person name="Schaub F."/>
            <person name="Wada-Katsumata A."/>
            <person name="Worley K.C."/>
            <person name="Xie Q."/>
            <person name="Ylla G."/>
            <person name="Poulsen M."/>
            <person name="Gibbs R.A."/>
            <person name="Schal C."/>
            <person name="Richards S."/>
            <person name="Belles X."/>
            <person name="Korb J."/>
            <person name="Bornberg-Bauer E."/>
        </authorList>
    </citation>
    <scope>NUCLEOTIDE SEQUENCE [LARGE SCALE GENOMIC DNA]</scope>
    <source>
        <tissue evidence="6">Whole body</tissue>
    </source>
</reference>
<sequence length="586" mass="66288">MYLNSLIDMTNESMIQALGVLLKWLDVSWGFLHLDEQTQAPIMAINTISLEDIVMMNRETYEALQIFNQLAHPSSFKRGARGSYREGLSVYGIFNRCKSQLGCKFMRVMFLHPSRDIDVLNSRFDVVQFCVQPKNEDIVKNMLVCMKNIKNITRIISRLTKLSASVREWKCLHKTIYYGIMLGNLCEAIASEAKLFREIAGCITEEMCQTDYCINRIIDFKEAELQNTFVVKLGVDEELDRLKQKCGGIPELISSVAQQELKHLPPYIKECALVYIPEIGYLLSLPPWKESMTEEDWNVPGTEFMFKLGNVGHYKTARCQELDGMLGDTTVEIAEYESRILLKLVQFIQERIAPLHKLIKLASELDCLIALALVAKENNYVRPVLTTERVLEIEGGRHPLQELCVDDFVPNDTFSGEQHSLMKIITGPNSSGKSVYLKQVALIAFLAHIGSFVPAKRAKIGVLHHIHTRIQTVESIATNISAFMIDLKQMILSLYSSTPSSLIIVDEFGKGTTEIDGLALLASCLDHFLSREVKCPHVLASTHFHDVVSLVQKSRYLKLQTMEYIADHDGQIVNLFKLKDGSVQTS</sequence>
<dbReference type="InterPro" id="IPR000432">
    <property type="entry name" value="DNA_mismatch_repair_MutS_C"/>
</dbReference>
<dbReference type="Proteomes" id="UP000235965">
    <property type="component" value="Unassembled WGS sequence"/>
</dbReference>
<dbReference type="InterPro" id="IPR045076">
    <property type="entry name" value="MutS"/>
</dbReference>
<dbReference type="Pfam" id="PF05192">
    <property type="entry name" value="MutS_III"/>
    <property type="match status" value="1"/>
</dbReference>
<dbReference type="InParanoid" id="A0A2J7PJ84"/>
<keyword evidence="7" id="KW-1185">Reference proteome</keyword>